<dbReference type="EMBL" id="PKJC01000016">
    <property type="protein sequence ID" value="PKZ64104.1"/>
    <property type="molecule type" value="Genomic_DNA"/>
</dbReference>
<proteinExistence type="predicted"/>
<accession>A0A2I1R4Q8</accession>
<organism evidence="1 2">
    <name type="scientific">Gordonia terrae</name>
    <dbReference type="NCBI Taxonomy" id="2055"/>
    <lineage>
        <taxon>Bacteria</taxon>
        <taxon>Bacillati</taxon>
        <taxon>Actinomycetota</taxon>
        <taxon>Actinomycetes</taxon>
        <taxon>Mycobacteriales</taxon>
        <taxon>Gordoniaceae</taxon>
        <taxon>Gordonia</taxon>
    </lineage>
</organism>
<dbReference type="AlphaFoldDB" id="A0A2I1R4Q8"/>
<evidence type="ECO:0000313" key="1">
    <source>
        <dbReference type="EMBL" id="PKZ64104.1"/>
    </source>
</evidence>
<gene>
    <name evidence="1" type="ORF">CYJ73_18385</name>
</gene>
<name>A0A2I1R4Q8_9ACTN</name>
<dbReference type="RefSeq" id="WP_101821287.1">
    <property type="nucleotide sequence ID" value="NZ_PKJC01000016.1"/>
</dbReference>
<evidence type="ECO:0000313" key="2">
    <source>
        <dbReference type="Proteomes" id="UP000234662"/>
    </source>
</evidence>
<comment type="caution">
    <text evidence="1">The sequence shown here is derived from an EMBL/GenBank/DDBJ whole genome shotgun (WGS) entry which is preliminary data.</text>
</comment>
<reference evidence="1 2" key="1">
    <citation type="submission" date="2017-12" db="EMBL/GenBank/DDBJ databases">
        <title>Phylogenetic diversity of female urinary microbiome.</title>
        <authorList>
            <person name="Thomas-White K."/>
            <person name="Wolfe A.J."/>
        </authorList>
    </citation>
    <scope>NUCLEOTIDE SEQUENCE [LARGE SCALE GENOMIC DNA]</scope>
    <source>
        <strain evidence="1 2">UMB0777</strain>
    </source>
</reference>
<dbReference type="Proteomes" id="UP000234662">
    <property type="component" value="Unassembled WGS sequence"/>
</dbReference>
<sequence>MEYIAHTATAAAEGSVAHILWAAADLAATNPEAADPIHDAGLHIIAAGQATARRGTAAIELATMVAADRHPRLADTIATTDDWAAWQQVLTEPWPILADAAGIAARIAGLEGHITPGRWTL</sequence>
<protein>
    <submittedName>
        <fullName evidence="1">Uncharacterized protein</fullName>
    </submittedName>
</protein>